<dbReference type="GO" id="GO:0005789">
    <property type="term" value="C:endoplasmic reticulum membrane"/>
    <property type="evidence" value="ECO:0007669"/>
    <property type="project" value="UniProtKB-SubCell"/>
</dbReference>
<keyword evidence="3 11" id="KW-0812">Transmembrane</keyword>
<dbReference type="Pfam" id="PF03372">
    <property type="entry name" value="Exo_endo_phos"/>
    <property type="match status" value="1"/>
</dbReference>
<reference evidence="14" key="1">
    <citation type="submission" date="2020-06" db="EMBL/GenBank/DDBJ databases">
        <authorList>
            <person name="Li T."/>
            <person name="Hu X."/>
            <person name="Zhang T."/>
            <person name="Song X."/>
            <person name="Zhang H."/>
            <person name="Dai N."/>
            <person name="Sheng W."/>
            <person name="Hou X."/>
            <person name="Wei L."/>
        </authorList>
    </citation>
    <scope>NUCLEOTIDE SEQUENCE</scope>
    <source>
        <strain evidence="14">3651</strain>
        <tissue evidence="14">Leaf</tissue>
    </source>
</reference>
<dbReference type="Proteomes" id="UP001293254">
    <property type="component" value="Unassembled WGS sequence"/>
</dbReference>
<feature type="domain" description="Reverse transcriptase zinc-binding" evidence="13">
    <location>
        <begin position="1296"/>
        <end position="1376"/>
    </location>
</feature>
<organism evidence="14 15">
    <name type="scientific">Sesamum alatum</name>
    <dbReference type="NCBI Taxonomy" id="300844"/>
    <lineage>
        <taxon>Eukaryota</taxon>
        <taxon>Viridiplantae</taxon>
        <taxon>Streptophyta</taxon>
        <taxon>Embryophyta</taxon>
        <taxon>Tracheophyta</taxon>
        <taxon>Spermatophyta</taxon>
        <taxon>Magnoliopsida</taxon>
        <taxon>eudicotyledons</taxon>
        <taxon>Gunneridae</taxon>
        <taxon>Pentapetalae</taxon>
        <taxon>asterids</taxon>
        <taxon>lamiids</taxon>
        <taxon>Lamiales</taxon>
        <taxon>Pedaliaceae</taxon>
        <taxon>Sesamum</taxon>
    </lineage>
</organism>
<feature type="domain" description="Endonuclease/exonuclease/phosphatase" evidence="12">
    <location>
        <begin position="832"/>
        <end position="1053"/>
    </location>
</feature>
<feature type="transmembrane region" description="Helical" evidence="11">
    <location>
        <begin position="393"/>
        <end position="414"/>
    </location>
</feature>
<feature type="transmembrane region" description="Helical" evidence="11">
    <location>
        <begin position="292"/>
        <end position="312"/>
    </location>
</feature>
<evidence type="ECO:0000313" key="14">
    <source>
        <dbReference type="EMBL" id="KAK4428262.1"/>
    </source>
</evidence>
<evidence type="ECO:0000256" key="8">
    <source>
        <dbReference type="ARBA" id="ARBA00025100"/>
    </source>
</evidence>
<comment type="caution">
    <text evidence="14">The sequence shown here is derived from an EMBL/GenBank/DDBJ whole genome shotgun (WGS) entry which is preliminary data.</text>
</comment>
<feature type="transmembrane region" description="Helical" evidence="11">
    <location>
        <begin position="147"/>
        <end position="168"/>
    </location>
</feature>
<dbReference type="PANTHER" id="PTHR31651">
    <property type="match status" value="1"/>
</dbReference>
<dbReference type="GO" id="GO:0080162">
    <property type="term" value="P:endoplasmic reticulum to cytosol auxin transport"/>
    <property type="evidence" value="ECO:0007669"/>
    <property type="project" value="InterPro"/>
</dbReference>
<dbReference type="SUPFAM" id="SSF56219">
    <property type="entry name" value="DNase I-like"/>
    <property type="match status" value="1"/>
</dbReference>
<evidence type="ECO:0000256" key="6">
    <source>
        <dbReference type="ARBA" id="ARBA00023136"/>
    </source>
</evidence>
<feature type="region of interest" description="Disordered" evidence="10">
    <location>
        <begin position="727"/>
        <end position="754"/>
    </location>
</feature>
<evidence type="ECO:0000256" key="3">
    <source>
        <dbReference type="ARBA" id="ARBA00022692"/>
    </source>
</evidence>
<evidence type="ECO:0000256" key="5">
    <source>
        <dbReference type="ARBA" id="ARBA00022989"/>
    </source>
</evidence>
<dbReference type="Pfam" id="PF03547">
    <property type="entry name" value="Mem_trans"/>
    <property type="match status" value="1"/>
</dbReference>
<evidence type="ECO:0000256" key="9">
    <source>
        <dbReference type="ARBA" id="ARBA00025752"/>
    </source>
</evidence>
<dbReference type="GO" id="GO:0009734">
    <property type="term" value="P:auxin-activated signaling pathway"/>
    <property type="evidence" value="ECO:0007669"/>
    <property type="project" value="UniProtKB-KW"/>
</dbReference>
<dbReference type="InterPro" id="IPR045033">
    <property type="entry name" value="PILS1/3/4/5/7"/>
</dbReference>
<keyword evidence="7" id="KW-0927">Auxin signaling pathway</keyword>
<dbReference type="InterPro" id="IPR036691">
    <property type="entry name" value="Endo/exonu/phosph_ase_sf"/>
</dbReference>
<evidence type="ECO:0000256" key="10">
    <source>
        <dbReference type="SAM" id="MobiDB-lite"/>
    </source>
</evidence>
<keyword evidence="6 11" id="KW-0472">Membrane</keyword>
<evidence type="ECO:0000313" key="15">
    <source>
        <dbReference type="Proteomes" id="UP001293254"/>
    </source>
</evidence>
<keyword evidence="2" id="KW-0813">Transport</keyword>
<dbReference type="GO" id="GO:0003824">
    <property type="term" value="F:catalytic activity"/>
    <property type="evidence" value="ECO:0007669"/>
    <property type="project" value="InterPro"/>
</dbReference>
<comment type="function">
    <text evidence="8">Involved in cellular auxin homeostasis by regulating auxin metabolism. Regulates intracellular auxin accumulation at the endoplasmic reticulum and thus auxin availability for nuclear auxin signaling.</text>
</comment>
<dbReference type="PANTHER" id="PTHR31651:SF33">
    <property type="entry name" value="PROTEIN PIN-LIKES 1"/>
    <property type="match status" value="1"/>
</dbReference>
<evidence type="ECO:0000259" key="12">
    <source>
        <dbReference type="Pfam" id="PF03372"/>
    </source>
</evidence>
<dbReference type="Pfam" id="PF13966">
    <property type="entry name" value="zf-RVT"/>
    <property type="match status" value="1"/>
</dbReference>
<feature type="region of interest" description="Disordered" evidence="10">
    <location>
        <begin position="501"/>
        <end position="520"/>
    </location>
</feature>
<feature type="transmembrane region" description="Helical" evidence="11">
    <location>
        <begin position="254"/>
        <end position="272"/>
    </location>
</feature>
<evidence type="ECO:0000256" key="7">
    <source>
        <dbReference type="ARBA" id="ARBA00023294"/>
    </source>
</evidence>
<evidence type="ECO:0000256" key="2">
    <source>
        <dbReference type="ARBA" id="ARBA00022448"/>
    </source>
</evidence>
<comment type="similarity">
    <text evidence="9">Belongs to the auxin efflux carrier (TC 2.A.69.2) family.</text>
</comment>
<feature type="region of interest" description="Disordered" evidence="10">
    <location>
        <begin position="422"/>
        <end position="482"/>
    </location>
</feature>
<keyword evidence="15" id="KW-1185">Reference proteome</keyword>
<dbReference type="InterPro" id="IPR005135">
    <property type="entry name" value="Endo/exonuclease/phosphatase"/>
</dbReference>
<feature type="compositionally biased region" description="Low complexity" evidence="10">
    <location>
        <begin position="442"/>
        <end position="454"/>
    </location>
</feature>
<feature type="transmembrane region" description="Helical" evidence="11">
    <location>
        <begin position="106"/>
        <end position="127"/>
    </location>
</feature>
<dbReference type="InterPro" id="IPR004776">
    <property type="entry name" value="Mem_transp_PIN-like"/>
</dbReference>
<comment type="subcellular location">
    <subcellularLocation>
        <location evidence="1">Endoplasmic reticulum membrane</location>
        <topology evidence="1">Multi-pass membrane protein</topology>
    </subcellularLocation>
</comment>
<evidence type="ECO:0000256" key="11">
    <source>
        <dbReference type="SAM" id="Phobius"/>
    </source>
</evidence>
<feature type="transmembrane region" description="Helical" evidence="11">
    <location>
        <begin position="73"/>
        <end position="94"/>
    </location>
</feature>
<feature type="transmembrane region" description="Helical" evidence="11">
    <location>
        <begin position="324"/>
        <end position="346"/>
    </location>
</feature>
<dbReference type="Gene3D" id="3.60.10.10">
    <property type="entry name" value="Endonuclease/exonuclease/phosphatase"/>
    <property type="match status" value="1"/>
</dbReference>
<feature type="region of interest" description="Disordered" evidence="10">
    <location>
        <begin position="799"/>
        <end position="819"/>
    </location>
</feature>
<name>A0AAE1YDY5_9LAMI</name>
<reference evidence="14" key="2">
    <citation type="journal article" date="2024" name="Plant">
        <title>Genomic evolution and insights into agronomic trait innovations of Sesamum species.</title>
        <authorList>
            <person name="Miao H."/>
            <person name="Wang L."/>
            <person name="Qu L."/>
            <person name="Liu H."/>
            <person name="Sun Y."/>
            <person name="Le M."/>
            <person name="Wang Q."/>
            <person name="Wei S."/>
            <person name="Zheng Y."/>
            <person name="Lin W."/>
            <person name="Duan Y."/>
            <person name="Cao H."/>
            <person name="Xiong S."/>
            <person name="Wang X."/>
            <person name="Wei L."/>
            <person name="Li C."/>
            <person name="Ma Q."/>
            <person name="Ju M."/>
            <person name="Zhao R."/>
            <person name="Li G."/>
            <person name="Mu C."/>
            <person name="Tian Q."/>
            <person name="Mei H."/>
            <person name="Zhang T."/>
            <person name="Gao T."/>
            <person name="Zhang H."/>
        </authorList>
    </citation>
    <scope>NUCLEOTIDE SEQUENCE</scope>
    <source>
        <strain evidence="14">3651</strain>
    </source>
</reference>
<feature type="compositionally biased region" description="Low complexity" evidence="10">
    <location>
        <begin position="470"/>
        <end position="482"/>
    </location>
</feature>
<feature type="transmembrane region" description="Helical" evidence="11">
    <location>
        <begin position="358"/>
        <end position="381"/>
    </location>
</feature>
<sequence>MSLLDLFSASSIPVLKVLLVTGLGSYLARDRVDILGEDARKHLNNIVFFVFSPALVSSNLAKTITYDDMVKLWFMPINILLTFIIGTVLGWGVIQITRTPSHLRGLVIGCCAAGNLGNLLLIIIPAVCKERASPFGNADVCYGHGMAYASLSMAIGAIYLWSYVYNIVRVSSTRSSKEVKATDSSIRAEDCESGLAQPQEKIDNEPHISKIKLSERNAEETDEAVGGSSVKVSGSDKIKQQLETLFKKMNLKKLFAPSTIGAIVGFVVGLEPQIRKLMIGDTAPLRVIQDTALLLGDGAIPAVTLVMGGNLLKGLKGSGIQKSIVLGILIVRYVALPLIGVGIVKGAQKLGLVHDNPLYRFILLLQFALPPAMNIAVYVYSPELQPVPHNFRPAPSYLVAAIWLWLLGIPLSTLPTPMAKTKKSKVPAEGHTKASSTGTSKAPAPAYPAAKALPADPPAPVKTVAPSQPTAGTGSSKGTAGTSNIKVSSLEFQAFISDLETTPSHSAKDNTGTRPTPALPVTATVTQTEGIAKTSFAGLFSNNRKLTEDNKLMKFSVDEGPLILDSDDLIDVQAKLGHCLQHVSGWLIFRFARDEDRQRILAGGPYFIFGRPLMLKNMPDCSEFKEDDIGLTPVWATLPSLPLECWNPKALGKIGSRIGTPIAMDSLTRRMERVSYARILVEVDASKKLVDSIQPPTAVATPTTAAAVKTVFPRKLQDTEWTLVHRRNKNQKHQQYQQKIFPPAGSDGQNRQDQQGLVQQLVCIPAADTEVQAQPCPPRQEETSAAQGLIMQARRAVIEEHSPADSASSTSDSENEAGRCCTSPLHMKIGFWNVRGFNRPLKHNGVAHLIRNNHLCLLGLLETKLSASAVPRILNRSFPGWCHSDNFHTIVGGRMLIIWNPAVIDVQPEDISPQVIHCRVTNKSSQLSFYISFTYGLYTVVNRRSMWDKLMKLGQTMSMPWLILGDFNCVKSPSEKQLGATPTWYELKDFADCCLSLGLHDAPTTGCYFTWYSNSDSNPVWCKLDRVLLNNEWLEAGLQCNAHFSPPGCLSDHLPGIITLLDPPAPKPKPFRFFNMWAKHPDFLATIETGWNMNVEGTPQFGLCRKLKALKRTLQSFNRLHYSHISVRAKEADLALQEAQLQLESNPGDAALQDTLRSLRKKAVFLAEKCHQKAKIHFLKMGDRNTKFFHDMVKRNATRNSIAAITKPDGSVITTADGIAHEFVAFYTSLLGTDVPTSPVDDEVGVPIWEWQPKKGDSPFLRRLVEIRNKLITDFGSPQVAIQHMDGWSDCRGLVTSKAYEYFRPKLTRQPWKATIWKAFIPLKFSFILWLGLRGRLATRDRLAFLQEDPTCSLCINTNETAKHLFFECPFSACVWSDIRQWLGINRHMSTILSAVKWLKKEKTGSSVQIKARLLALACTVYSLWRHRNEVIFEGKVPCPEGLVISIRITVYRLLLTLFPHGMFAL</sequence>
<feature type="compositionally biased region" description="Polar residues" evidence="10">
    <location>
        <begin position="501"/>
        <end position="512"/>
    </location>
</feature>
<protein>
    <submittedName>
        <fullName evidence="14">Protein PIN-LIKES 1</fullName>
    </submittedName>
</protein>
<gene>
    <name evidence="14" type="ORF">Salat_1125800</name>
</gene>
<proteinExistence type="inferred from homology"/>
<keyword evidence="4" id="KW-0256">Endoplasmic reticulum</keyword>
<evidence type="ECO:0000256" key="4">
    <source>
        <dbReference type="ARBA" id="ARBA00022824"/>
    </source>
</evidence>
<accession>A0AAE1YDY5</accession>
<keyword evidence="5 11" id="KW-1133">Transmembrane helix</keyword>
<dbReference type="InterPro" id="IPR026960">
    <property type="entry name" value="RVT-Znf"/>
</dbReference>
<evidence type="ECO:0000259" key="13">
    <source>
        <dbReference type="Pfam" id="PF13966"/>
    </source>
</evidence>
<evidence type="ECO:0000256" key="1">
    <source>
        <dbReference type="ARBA" id="ARBA00004477"/>
    </source>
</evidence>
<dbReference type="EMBL" id="JACGWO010000004">
    <property type="protein sequence ID" value="KAK4428262.1"/>
    <property type="molecule type" value="Genomic_DNA"/>
</dbReference>